<evidence type="ECO:0000313" key="2">
    <source>
        <dbReference type="EMBL" id="QKG78782.1"/>
    </source>
</evidence>
<proteinExistence type="predicted"/>
<organism evidence="2 3">
    <name type="scientific">Tenuifilum thalassicum</name>
    <dbReference type="NCBI Taxonomy" id="2590900"/>
    <lineage>
        <taxon>Bacteria</taxon>
        <taxon>Pseudomonadati</taxon>
        <taxon>Bacteroidota</taxon>
        <taxon>Bacteroidia</taxon>
        <taxon>Bacteroidales</taxon>
        <taxon>Tenuifilaceae</taxon>
        <taxon>Tenuifilum</taxon>
    </lineage>
</organism>
<dbReference type="InterPro" id="IPR013320">
    <property type="entry name" value="ConA-like_dom_sf"/>
</dbReference>
<keyword evidence="3" id="KW-1185">Reference proteome</keyword>
<feature type="chain" id="PRO_5029818268" evidence="1">
    <location>
        <begin position="26"/>
        <end position="3075"/>
    </location>
</feature>
<name>A0A7D4C771_9BACT</name>
<keyword evidence="1" id="KW-0732">Signal</keyword>
<sequence>MKGNIRLHSSLLTSMLLIFAINSYSQTGPGGVGNRDGSNGQPKNVIWFDASALGLNDNDPVATWTDMSGNGNDGVQLTASAQPIYRTGQINGMPAVIFDGTDDYIPFDGSTIVNSDYTVIVVTQRRSNRYRRVIIGGSTSASNQNLHVYWENSTNFRAHHYGNDLSTPMIPVTQPDSGGTDPNVYGIFSTLLSSGDATDNRRNYQNNTLLGTRTNSTKLSSYNGAAIARYGALNEYHDIDVAELIIFSNALSDAQLQIVHQYLNVKYDININNDYFDPDASYTHGVIGIGEELNGEHSEAGAAGFYLTALSGLNVGEYVFASHNNLVNNSANFRTDAEVTAAGAEAAYNRIWYVKPVGTPAAQIAFDFSEVLEDGLFPTNISNYCLLYRAGTTGNFTKVKNADGIKNGDQLFFSLTEAELKEGYYTLGTEDNTNTPLRGAPNKTWYTLISGNWGDWEIWTLDPSGALPNNPDHLTPDKSPTASFDNVVILTGRTVVVDTINNLQHSSIKVDGRLDLTTTTGHSFSTISGSGRILLAADNFPTGDATNFVTKSLGEGTVVYYGGSYDLTTAREFFDVEVELSNSSNTITLLNNYTINGDLRINTGTLKINDDVSTTILNLTVKGDVSVQSTASIVTGLGDTRSAYQIGGTMPADDGKNYHDIFHQFYIYGDFNNYGVVRFTNLNAPDYDSFADNGAVTVRFMGASNAEMNLYNTTDFYNLIIDKGTDKTYKVKVYSDNNSYFRLFGPNSCGRTTGAPFSAENPQVRKALWIYHGTLQLTGNIDIPTLSEGGLAGGNGDYAIGKSARLWIDGNSVTVYSTASSVDQVTGFTSSDPNPADGVNTGSSNQAMSVYGEFKITKGFFGTRNSAGFIFWAASNAQLKIEGGTCYVAQVRSAGGGGGIASYVQTGGTMQVFGNEASYGGEYTSAYPLFGLEGTDAVFQMSGGIILLQDDDATNMPEFSINSAEGNYQVTGGSINFQLQDGRSAQIQSTANLWNLTLNNSSGTGTVVYQLDTNLVVSNDLTLNPNIELDVEDPTVTGLYHDVSIGRNFSIYEGATYTYGQNTTTFNGTQDGTFYIGHNTDDGYEQYLWNLTVNKSAGRRITITGDPNKDPDNVSAEWHNRLVHVVNDANIESGILDQGRQSIRLFAGVYVKKNGQLGTYEHGTTPTSAYVMFRDGDLTINSEKGATFGNIKFNSTGTVTFTSDIYIKRIGFYQGLYNIQKYNLKVDYFHNLATTNNIAVSNGSVSEMIYTSGNASDGGVSILVNSNGTYSFPIGVSGKYTPAQVDVTNFSDSGYVKIVPVNHYLYTLTGGSSNVLQYYWKVDEEDFNTLPNVYWTFFYDQADVDGNETSYRSARIINYKTVENLGNWSVDRNNNEIYFADDATQNPIPLKPGDYTAGNPSVFNATVRTLYARKNGVWHDYTTWSTTPDGNTPLNNKNQLPTYGDIVVIGEAASHGDENKNYSVAIDNTHPDYAPINIAMLCILRYGTGESSLVTVGQNGADCNFGVVTNRDPDATNPDTSINHASKIIVSGPVLPNGDFGEFLTAPYTIFTFSRAFPGTNATIDDGLGGTLSNNYYASYKIGNSITEYPILQFEYDGYSGGYIELPDVDITVHSDLRMFKGDHHLKFGNSTNGNLTVEGDFEFNDGSSYNIEFQASGVERVLTINGDINFNNQTNSQFSVENAASSLVHKIKLQGSVINPSTTSSFNCFNGSGNAAASLEFIGSANSTFNDMITIPDFYQLIMNKGTNQTYVATINTELNLGSDASSTSDLKPIQLLNGTLQLNHPTGNIDISTGGENFEIPSTACLQITQGTANVYGDNTGIRLDGKILIDGGTLDMISGAGNGNNYIEYSASGNAQIEISSGNLWVGSQIRRSLNSEEGILKFNQSGGEVLLGVNSGGDNDRAIFEILNNGSSFSNTGGDFYLVNDYRTAPTIASMYFDPQILSLSSGSTVHFGHTSTVAGNADFTLYAGRALRNIQVNSTNSPSLTLDVVPLTLYGNLTINSGATFDANGLDLNIYGNFTNNGTFIANYNSTYFKGSVDQQITGQTTFYNLYKTTSNKLSINDDIDVDNDLGLNAGSFFDNGNTLSVQGDVNMDITTTWGGIGDGILMNGSTQQVLTGNGTFGKLSINNISGVVLPIGNEFTIEDVLQLESGVFDIDKNLLTLNANAIIVEKNPFSDHNMIQTNISFTDAGVKKIFPSIVPADNYGFIYPLGSEGRFTPVEFDIDNVDAGGYIRVTAAHERHPTIVNDSEPCQEIVDTANVLNYHWLLDANGISNFTANARMKYDEGDFQLNNPYYDVTHYIAARLLLNTTLWNKFDPASFDEANSQLLFSFVGTDDNGVSGDYTAGVEDQNGTCEGAIPDEVPIYITKQNGPWTDANTWDTYPTSGGTVPAGGPRGAVVIIEHEVTTPPVNYILNYKTIINSTGVIKIGTTYGHRLGIVEGTGKIQLERGDLPAGIYDDFFGRSGGTLEFTGSSDYDVLSEITHVRNLIFSGTGQRRLPNLDLEIYGQLTIDGSDNNLWVRNEHYRDLTLDSNIVFNQGQFYAGIDPSKVIFNGSYPQTITGTGSFTGSNSFLNVDLDNSTGLTLDSPVEIKGSLNLISGIITTDNINILTINNASETAVTGYSSSNYIDGPMQKLVSTGGDYLFPVGDAGRYGPVSIFNASNSSAAYWKAEYFNSATPNNASLAGNLQAVSSDEYWEITNPNAGDQAQVQLRWDSNSEITPVVTGNINDIVVAEFNGTNWVDKISTATGGSYSGTVKTSSNINVDPKQYTLGSKVLITAKAYFTTLDPACQGSSIPVSFAGIIDPDNMYLTLSYEIDGVPQTDITVNSLPYSLPATIAGSYVLTGLKYNSDAKTGVVDNGSVTVNPAPSIFNVTGGGQYCEGGAGVPVNLDGSESGVTYTLYRDGNPTATSLSGTGAALSFGNQTVPGSYTVVATNSTTGCSQTMAGNANVTMNPNPVFSISGSASAICDGDNFTLTTTFTTVSTPYDIDIIKDGSSVTGSPFNSSSNPYVYSENLPWSGPDPSNSFTYTVTVTDNKGCSSSSSSPVTVNVYKIPETGPEYHIPNNFAF</sequence>
<dbReference type="GO" id="GO:0004553">
    <property type="term" value="F:hydrolase activity, hydrolyzing O-glycosyl compounds"/>
    <property type="evidence" value="ECO:0007669"/>
    <property type="project" value="UniProtKB-ARBA"/>
</dbReference>
<protein>
    <submittedName>
        <fullName evidence="2">LamG domain-containing protein</fullName>
    </submittedName>
</protein>
<evidence type="ECO:0000313" key="3">
    <source>
        <dbReference type="Proteomes" id="UP000500961"/>
    </source>
</evidence>
<evidence type="ECO:0000256" key="1">
    <source>
        <dbReference type="SAM" id="SignalP"/>
    </source>
</evidence>
<dbReference type="SUPFAM" id="SSF49899">
    <property type="entry name" value="Concanavalin A-like lectins/glucanases"/>
    <property type="match status" value="1"/>
</dbReference>
<dbReference type="KEGG" id="ttz:FHG85_00355"/>
<dbReference type="EMBL" id="CP041345">
    <property type="protein sequence ID" value="QKG78782.1"/>
    <property type="molecule type" value="Genomic_DNA"/>
</dbReference>
<dbReference type="Proteomes" id="UP000500961">
    <property type="component" value="Chromosome"/>
</dbReference>
<accession>A0A7D4C771</accession>
<gene>
    <name evidence="2" type="ORF">FHG85_00355</name>
</gene>
<dbReference type="RefSeq" id="WP_173072298.1">
    <property type="nucleotide sequence ID" value="NZ_CP041345.1"/>
</dbReference>
<reference evidence="2 3" key="1">
    <citation type="submission" date="2019-07" db="EMBL/GenBank/DDBJ databases">
        <title>Thalassofilum flectens gen. nov., sp. nov., a novel moderate thermophilic anaerobe from a shallow sea hot spring in Kunashir Island (Russia), representing a new family in the order Bacteroidales, and proposal of Thalassofilacea fam. nov.</title>
        <authorList>
            <person name="Kochetkova T.V."/>
            <person name="Podosokorskaya O.A."/>
            <person name="Novikov A."/>
            <person name="Elcheninov A.G."/>
            <person name="Toshchakov S.V."/>
            <person name="Kublanov I.V."/>
        </authorList>
    </citation>
    <scope>NUCLEOTIDE SEQUENCE [LARGE SCALE GENOMIC DNA]</scope>
    <source>
        <strain evidence="2 3">38-H</strain>
    </source>
</reference>
<dbReference type="GO" id="GO:0005975">
    <property type="term" value="P:carbohydrate metabolic process"/>
    <property type="evidence" value="ECO:0007669"/>
    <property type="project" value="UniProtKB-ARBA"/>
</dbReference>
<feature type="signal peptide" evidence="1">
    <location>
        <begin position="1"/>
        <end position="25"/>
    </location>
</feature>